<accession>A0A2V5IHM8</accession>
<dbReference type="Pfam" id="PF04768">
    <property type="entry name" value="NAT"/>
    <property type="match status" value="1"/>
</dbReference>
<dbReference type="UniPathway" id="UPA00068"/>
<name>A0A2V5IHM8_ASPV1</name>
<dbReference type="Gene3D" id="3.40.1160.10">
    <property type="entry name" value="Acetylglutamate kinase-like"/>
    <property type="match status" value="1"/>
</dbReference>
<feature type="domain" description="N-acetyltransferase" evidence="3">
    <location>
        <begin position="283"/>
        <end position="446"/>
    </location>
</feature>
<dbReference type="GO" id="GO:0003991">
    <property type="term" value="F:acetylglutamate kinase activity"/>
    <property type="evidence" value="ECO:0007669"/>
    <property type="project" value="TreeGrafter"/>
</dbReference>
<dbReference type="InterPro" id="IPR036393">
    <property type="entry name" value="AceGlu_kinase-like_sf"/>
</dbReference>
<dbReference type="OMA" id="FQTCYHS"/>
<evidence type="ECO:0000259" key="3">
    <source>
        <dbReference type="PROSITE" id="PS51731"/>
    </source>
</evidence>
<dbReference type="GO" id="GO:0006526">
    <property type="term" value="P:L-arginine biosynthetic process"/>
    <property type="evidence" value="ECO:0007669"/>
    <property type="project" value="UniProtKB-UniPathway"/>
</dbReference>
<dbReference type="InterPro" id="IPR006855">
    <property type="entry name" value="Vertebrate-like_GNAT_dom"/>
</dbReference>
<dbReference type="STRING" id="1450538.A0A2V5IHM8"/>
<evidence type="ECO:0000313" key="5">
    <source>
        <dbReference type="Proteomes" id="UP000249829"/>
    </source>
</evidence>
<dbReference type="SUPFAM" id="SSF53633">
    <property type="entry name" value="Carbamate kinase-like"/>
    <property type="match status" value="1"/>
</dbReference>
<dbReference type="Pfam" id="PF00696">
    <property type="entry name" value="AA_kinase"/>
    <property type="match status" value="1"/>
</dbReference>
<reference evidence="4 5" key="1">
    <citation type="submission" date="2018-02" db="EMBL/GenBank/DDBJ databases">
        <title>The genomes of Aspergillus section Nigri reveals drivers in fungal speciation.</title>
        <authorList>
            <consortium name="DOE Joint Genome Institute"/>
            <person name="Vesth T.C."/>
            <person name="Nybo J."/>
            <person name="Theobald S."/>
            <person name="Brandl J."/>
            <person name="Frisvad J.C."/>
            <person name="Nielsen K.F."/>
            <person name="Lyhne E.K."/>
            <person name="Kogle M.E."/>
            <person name="Kuo A."/>
            <person name="Riley R."/>
            <person name="Clum A."/>
            <person name="Nolan M."/>
            <person name="Lipzen A."/>
            <person name="Salamov A."/>
            <person name="Henrissat B."/>
            <person name="Wiebenga A."/>
            <person name="De vries R.P."/>
            <person name="Grigoriev I.V."/>
            <person name="Mortensen U.H."/>
            <person name="Andersen M.R."/>
            <person name="Baker S.E."/>
        </authorList>
    </citation>
    <scope>NUCLEOTIDE SEQUENCE [LARGE SCALE GENOMIC DNA]</scope>
    <source>
        <strain evidence="4 5">CBS 115571</strain>
    </source>
</reference>
<proteinExistence type="predicted"/>
<dbReference type="PANTHER" id="PTHR23342:SF0">
    <property type="entry name" value="N-ACETYLGLUTAMATE SYNTHASE, MITOCHONDRIAL"/>
    <property type="match status" value="1"/>
</dbReference>
<dbReference type="InterPro" id="IPR001048">
    <property type="entry name" value="Asp/Glu/Uridylate_kinase"/>
</dbReference>
<dbReference type="Proteomes" id="UP000249829">
    <property type="component" value="Unassembled WGS sequence"/>
</dbReference>
<evidence type="ECO:0000313" key="4">
    <source>
        <dbReference type="EMBL" id="PYI23427.1"/>
    </source>
</evidence>
<sequence>MLSARLSSAPKSRAQINRAVAVQLLRQIDSPQQIQQYLHQFHPSQGDPLAVIALGREALSPSQSSAARVQLERLAESLAFLRRAGLFPIVVHGELDYDLELTSRSPAEDNVFGPPPADQSNKLRRIRTANYQVSALLERQDVETRPIPGGVFTAVSDPENQPSSAQGLVTAIAPEAIESAVRAGSIPIVAALGTSSAHSRTYALDPRHAAVHLARILQPLRTIFLRPEAQPPTTSSSTTTTTTFQALAQELGPDTSILLGTADSLSSSIFPDTTPWTVLRSPRTIQVVTSRADFPSQRALRAALQRHLHPGSGIEVSIDALLNQLDTRQFVAYFDQSPSEESAAEEAAIRNLAIVFPHASFPWPHTSDEITPEESISELALFGVGPSDWLNGVAEQFWDRIRADHVSLWGSLAEADPRLAWWLARSSGSLKRQLPGRVHLWYGMVA</sequence>
<dbReference type="EMBL" id="KZ825105">
    <property type="protein sequence ID" value="PYI23427.1"/>
    <property type="molecule type" value="Genomic_DNA"/>
</dbReference>
<protein>
    <recommendedName>
        <fullName evidence="3">N-acetyltransferase domain-containing protein</fullName>
    </recommendedName>
</protein>
<dbReference type="PANTHER" id="PTHR23342">
    <property type="entry name" value="N-ACETYLGLUTAMATE SYNTHASE"/>
    <property type="match status" value="1"/>
</dbReference>
<dbReference type="PROSITE" id="PS51731">
    <property type="entry name" value="GNAT_NAGS"/>
    <property type="match status" value="1"/>
</dbReference>
<organism evidence="4 5">
    <name type="scientific">Aspergillus violaceofuscus (strain CBS 115571)</name>
    <dbReference type="NCBI Taxonomy" id="1450538"/>
    <lineage>
        <taxon>Eukaryota</taxon>
        <taxon>Fungi</taxon>
        <taxon>Dikarya</taxon>
        <taxon>Ascomycota</taxon>
        <taxon>Pezizomycotina</taxon>
        <taxon>Eurotiomycetes</taxon>
        <taxon>Eurotiomycetidae</taxon>
        <taxon>Eurotiales</taxon>
        <taxon>Aspergillaceae</taxon>
        <taxon>Aspergillus</taxon>
    </lineage>
</organism>
<gene>
    <name evidence="4" type="ORF">BO99DRAFT_419069</name>
</gene>
<evidence type="ECO:0000256" key="2">
    <source>
        <dbReference type="ARBA" id="ARBA00022679"/>
    </source>
</evidence>
<dbReference type="AlphaFoldDB" id="A0A2V5IHM8"/>
<dbReference type="Gene3D" id="3.40.630.30">
    <property type="match status" value="1"/>
</dbReference>
<evidence type="ECO:0000256" key="1">
    <source>
        <dbReference type="ARBA" id="ARBA00004730"/>
    </source>
</evidence>
<comment type="pathway">
    <text evidence="1">Amino-acid biosynthesis; L-arginine biosynthesis.</text>
</comment>
<keyword evidence="2" id="KW-0808">Transferase</keyword>
<keyword evidence="5" id="KW-1185">Reference proteome</keyword>